<dbReference type="InterPro" id="IPR004101">
    <property type="entry name" value="Mur_ligase_C"/>
</dbReference>
<sequence>MTLPNSWHAEWSNLSALVLGLGKSGFSVVDTLVELGVKTSVVGKEADPRLIELVEVIGSSFTASEDPSVLQSIGHVDFAIVSPGFPPSHPLILSLRSSGVQLLTDIDLAWRLRDKADRKAEWITVTGTNGKTTVSELTAAMLSAEGFRAVACGNIGVPILDTVRDPEGFDFLVVELSSFQLHYLGEISALASAFLNLAEDHYDWHGGAENYFQAKSKIYTGSKSAIVFNEQDKKTFEAAQSAEVADGCRGIAFSLFSPQRSAIGYVEDVLVDRAFLDNRAEEALELATLDDIRSIAEPSAHLLANIAAASALARAASVSPAAIRKAISVFRLSPHRNQFVAEFEGVRYVNDSKATNPHAADSSLKSYESVVWIVGGLLKGTSPAELLKLHGPKLRAAVLIGKDSSEISRLFSELLPDLPIRVVSGEPVMDQAVRLAAELAQPGDTVLLAPAAASMDQFKDYADRGNQFIAAVGELK</sequence>
<dbReference type="SUPFAM" id="SSF51984">
    <property type="entry name" value="MurCD N-terminal domain"/>
    <property type="match status" value="1"/>
</dbReference>
<dbReference type="Gene3D" id="3.40.50.720">
    <property type="entry name" value="NAD(P)-binding Rossmann-like Domain"/>
    <property type="match status" value="1"/>
</dbReference>
<reference evidence="9" key="1">
    <citation type="submission" date="2020-05" db="EMBL/GenBank/DDBJ databases">
        <authorList>
            <person name="Chiriac C."/>
            <person name="Salcher M."/>
            <person name="Ghai R."/>
            <person name="Kavagutti S V."/>
        </authorList>
    </citation>
    <scope>NUCLEOTIDE SEQUENCE</scope>
</reference>
<evidence type="ECO:0000259" key="8">
    <source>
        <dbReference type="Pfam" id="PF08245"/>
    </source>
</evidence>
<feature type="domain" description="Mur ligase central" evidence="8">
    <location>
        <begin position="125"/>
        <end position="244"/>
    </location>
</feature>
<dbReference type="GO" id="GO:0005524">
    <property type="term" value="F:ATP binding"/>
    <property type="evidence" value="ECO:0007669"/>
    <property type="project" value="UniProtKB-KW"/>
</dbReference>
<dbReference type="SUPFAM" id="SSF53244">
    <property type="entry name" value="MurD-like peptide ligases, peptide-binding domain"/>
    <property type="match status" value="1"/>
</dbReference>
<dbReference type="InterPro" id="IPR013221">
    <property type="entry name" value="Mur_ligase_cen"/>
</dbReference>
<dbReference type="Gene3D" id="3.40.1190.10">
    <property type="entry name" value="Mur-like, catalytic domain"/>
    <property type="match status" value="1"/>
</dbReference>
<dbReference type="GO" id="GO:0005737">
    <property type="term" value="C:cytoplasm"/>
    <property type="evidence" value="ECO:0007669"/>
    <property type="project" value="UniProtKB-SubCell"/>
</dbReference>
<feature type="domain" description="Mur ligase C-terminal" evidence="7">
    <location>
        <begin position="335"/>
        <end position="451"/>
    </location>
</feature>
<dbReference type="Gene3D" id="3.90.190.20">
    <property type="entry name" value="Mur ligase, C-terminal domain"/>
    <property type="match status" value="1"/>
</dbReference>
<evidence type="ECO:0000256" key="1">
    <source>
        <dbReference type="ARBA" id="ARBA00004496"/>
    </source>
</evidence>
<organism evidence="9">
    <name type="scientific">freshwater metagenome</name>
    <dbReference type="NCBI Taxonomy" id="449393"/>
    <lineage>
        <taxon>unclassified sequences</taxon>
        <taxon>metagenomes</taxon>
        <taxon>ecological metagenomes</taxon>
    </lineage>
</organism>
<dbReference type="GO" id="GO:0051301">
    <property type="term" value="P:cell division"/>
    <property type="evidence" value="ECO:0007669"/>
    <property type="project" value="InterPro"/>
</dbReference>
<dbReference type="UniPathway" id="UPA00219"/>
<accession>A0A6J6DJG2</accession>
<dbReference type="InterPro" id="IPR005762">
    <property type="entry name" value="MurD"/>
</dbReference>
<keyword evidence="6" id="KW-0067">ATP-binding</keyword>
<comment type="subcellular location">
    <subcellularLocation>
        <location evidence="1">Cytoplasm</location>
    </subcellularLocation>
</comment>
<keyword evidence="5" id="KW-0547">Nucleotide-binding</keyword>
<dbReference type="SUPFAM" id="SSF53623">
    <property type="entry name" value="MurD-like peptide ligases, catalytic domain"/>
    <property type="match status" value="1"/>
</dbReference>
<protein>
    <submittedName>
        <fullName evidence="9">Unannotated protein</fullName>
    </submittedName>
</protein>
<evidence type="ECO:0000313" key="9">
    <source>
        <dbReference type="EMBL" id="CAB4564352.1"/>
    </source>
</evidence>
<dbReference type="InterPro" id="IPR036615">
    <property type="entry name" value="Mur_ligase_C_dom_sf"/>
</dbReference>
<name>A0A6J6DJG2_9ZZZZ</name>
<dbReference type="PANTHER" id="PTHR43692:SF1">
    <property type="entry name" value="UDP-N-ACETYLMURAMOYLALANINE--D-GLUTAMATE LIGASE"/>
    <property type="match status" value="1"/>
</dbReference>
<dbReference type="Pfam" id="PF21799">
    <property type="entry name" value="MurD-like_N"/>
    <property type="match status" value="1"/>
</dbReference>
<evidence type="ECO:0000256" key="3">
    <source>
        <dbReference type="ARBA" id="ARBA00022490"/>
    </source>
</evidence>
<dbReference type="AlphaFoldDB" id="A0A6J6DJG2"/>
<dbReference type="GO" id="GO:0009252">
    <property type="term" value="P:peptidoglycan biosynthetic process"/>
    <property type="evidence" value="ECO:0007669"/>
    <property type="project" value="UniProtKB-UniPathway"/>
</dbReference>
<dbReference type="GO" id="GO:0008360">
    <property type="term" value="P:regulation of cell shape"/>
    <property type="evidence" value="ECO:0007669"/>
    <property type="project" value="InterPro"/>
</dbReference>
<dbReference type="HAMAP" id="MF_00639">
    <property type="entry name" value="MurD"/>
    <property type="match status" value="1"/>
</dbReference>
<proteinExistence type="inferred from homology"/>
<evidence type="ECO:0000256" key="5">
    <source>
        <dbReference type="ARBA" id="ARBA00022741"/>
    </source>
</evidence>
<dbReference type="Pfam" id="PF02875">
    <property type="entry name" value="Mur_ligase_C"/>
    <property type="match status" value="1"/>
</dbReference>
<evidence type="ECO:0000259" key="7">
    <source>
        <dbReference type="Pfam" id="PF02875"/>
    </source>
</evidence>
<evidence type="ECO:0000256" key="6">
    <source>
        <dbReference type="ARBA" id="ARBA00022840"/>
    </source>
</evidence>
<dbReference type="GO" id="GO:0008764">
    <property type="term" value="F:UDP-N-acetylmuramoylalanine-D-glutamate ligase activity"/>
    <property type="evidence" value="ECO:0007669"/>
    <property type="project" value="UniProtKB-EC"/>
</dbReference>
<dbReference type="NCBIfam" id="TIGR01087">
    <property type="entry name" value="murD"/>
    <property type="match status" value="1"/>
</dbReference>
<evidence type="ECO:0000256" key="2">
    <source>
        <dbReference type="ARBA" id="ARBA00004752"/>
    </source>
</evidence>
<dbReference type="InterPro" id="IPR036565">
    <property type="entry name" value="Mur-like_cat_sf"/>
</dbReference>
<gene>
    <name evidence="9" type="ORF">UFOPK1693_00249</name>
</gene>
<comment type="pathway">
    <text evidence="2">Cell wall biogenesis; peptidoglycan biosynthesis.</text>
</comment>
<keyword evidence="4" id="KW-0436">Ligase</keyword>
<dbReference type="EMBL" id="CAEZTO010000002">
    <property type="protein sequence ID" value="CAB4564352.1"/>
    <property type="molecule type" value="Genomic_DNA"/>
</dbReference>
<dbReference type="PANTHER" id="PTHR43692">
    <property type="entry name" value="UDP-N-ACETYLMURAMOYLALANINE--D-GLUTAMATE LIGASE"/>
    <property type="match status" value="1"/>
</dbReference>
<keyword evidence="3" id="KW-0963">Cytoplasm</keyword>
<dbReference type="Pfam" id="PF08245">
    <property type="entry name" value="Mur_ligase_M"/>
    <property type="match status" value="1"/>
</dbReference>
<evidence type="ECO:0000256" key="4">
    <source>
        <dbReference type="ARBA" id="ARBA00022598"/>
    </source>
</evidence>